<dbReference type="InterPro" id="IPR002477">
    <property type="entry name" value="Peptidoglycan-bd-like"/>
</dbReference>
<dbReference type="InterPro" id="IPR051202">
    <property type="entry name" value="Peptidase_C40"/>
</dbReference>
<dbReference type="EMBL" id="JACRTK010000003">
    <property type="protein sequence ID" value="MBC8591199.1"/>
    <property type="molecule type" value="Genomic_DNA"/>
</dbReference>
<dbReference type="InterPro" id="IPR000064">
    <property type="entry name" value="NLP_P60_dom"/>
</dbReference>
<dbReference type="PROSITE" id="PS51935">
    <property type="entry name" value="NLPC_P60"/>
    <property type="match status" value="1"/>
</dbReference>
<evidence type="ECO:0000256" key="1">
    <source>
        <dbReference type="ARBA" id="ARBA00007074"/>
    </source>
</evidence>
<dbReference type="SUPFAM" id="SSF54001">
    <property type="entry name" value="Cysteine proteinases"/>
    <property type="match status" value="1"/>
</dbReference>
<keyword evidence="4" id="KW-0788">Thiol protease</keyword>
<dbReference type="InterPro" id="IPR038765">
    <property type="entry name" value="Papain-like_cys_pep_sf"/>
</dbReference>
<gene>
    <name evidence="8" type="ORF">H8689_08750</name>
</gene>
<feature type="compositionally biased region" description="Polar residues" evidence="5">
    <location>
        <begin position="101"/>
        <end position="130"/>
    </location>
</feature>
<feature type="region of interest" description="Disordered" evidence="5">
    <location>
        <begin position="101"/>
        <end position="135"/>
    </location>
</feature>
<dbReference type="Pfam" id="PF01471">
    <property type="entry name" value="PG_binding_1"/>
    <property type="match status" value="2"/>
</dbReference>
<keyword evidence="9" id="KW-1185">Reference proteome</keyword>
<dbReference type="Gene3D" id="1.10.101.10">
    <property type="entry name" value="PGBD-like superfamily/PGBD"/>
    <property type="match status" value="2"/>
</dbReference>
<accession>A0A926F3G0</accession>
<dbReference type="PANTHER" id="PTHR47053:SF1">
    <property type="entry name" value="MUREIN DD-ENDOPEPTIDASE MEPH-RELATED"/>
    <property type="match status" value="1"/>
</dbReference>
<name>A0A926F3G0_9FIRM</name>
<proteinExistence type="inferred from homology"/>
<evidence type="ECO:0000256" key="6">
    <source>
        <dbReference type="SAM" id="SignalP"/>
    </source>
</evidence>
<dbReference type="InterPro" id="IPR036365">
    <property type="entry name" value="PGBD-like_sf"/>
</dbReference>
<feature type="chain" id="PRO_5039666767" evidence="6">
    <location>
        <begin position="31"/>
        <end position="344"/>
    </location>
</feature>
<dbReference type="PANTHER" id="PTHR47053">
    <property type="entry name" value="MUREIN DD-ENDOPEPTIDASE MEPH-RELATED"/>
    <property type="match status" value="1"/>
</dbReference>
<dbReference type="GO" id="GO:0008234">
    <property type="term" value="F:cysteine-type peptidase activity"/>
    <property type="evidence" value="ECO:0007669"/>
    <property type="project" value="UniProtKB-KW"/>
</dbReference>
<dbReference type="GO" id="GO:0006508">
    <property type="term" value="P:proteolysis"/>
    <property type="evidence" value="ECO:0007669"/>
    <property type="project" value="UniProtKB-KW"/>
</dbReference>
<dbReference type="RefSeq" id="WP_249324061.1">
    <property type="nucleotide sequence ID" value="NZ_JACRTK010000003.1"/>
</dbReference>
<evidence type="ECO:0000256" key="2">
    <source>
        <dbReference type="ARBA" id="ARBA00022670"/>
    </source>
</evidence>
<dbReference type="Proteomes" id="UP000601522">
    <property type="component" value="Unassembled WGS sequence"/>
</dbReference>
<comment type="similarity">
    <text evidence="1">Belongs to the peptidase C40 family.</text>
</comment>
<dbReference type="InterPro" id="IPR036366">
    <property type="entry name" value="PGBDSf"/>
</dbReference>
<dbReference type="SUPFAM" id="SSF47090">
    <property type="entry name" value="PGBD-like"/>
    <property type="match status" value="2"/>
</dbReference>
<feature type="signal peptide" evidence="6">
    <location>
        <begin position="1"/>
        <end position="30"/>
    </location>
</feature>
<dbReference type="AlphaFoldDB" id="A0A926F3G0"/>
<reference evidence="8 9" key="1">
    <citation type="submission" date="2020-08" db="EMBL/GenBank/DDBJ databases">
        <title>Genome public.</title>
        <authorList>
            <person name="Liu C."/>
            <person name="Sun Q."/>
        </authorList>
    </citation>
    <scope>NUCLEOTIDE SEQUENCE [LARGE SCALE GENOMIC DNA]</scope>
    <source>
        <strain evidence="8 9">NSJ-26</strain>
    </source>
</reference>
<protein>
    <submittedName>
        <fullName evidence="8">C40 family peptidase</fullName>
    </submittedName>
</protein>
<keyword evidence="6" id="KW-0732">Signal</keyword>
<evidence type="ECO:0000256" key="4">
    <source>
        <dbReference type="ARBA" id="ARBA00022807"/>
    </source>
</evidence>
<keyword evidence="2" id="KW-0645">Protease</keyword>
<sequence length="344" mass="37337">MSSKSNTFKNTIVGLTLAGVLSMSSMPVHGALGDRVLREGMRHKDVQELQQHLKDLGHFSYKETTTYFGTYTTKAVKSFQKSKGLAVDGSFGPQTSKTLLATIGKSSTPNRGNTSRNPEPSTSNGQTKLTYSRPLILGRSGQDVKDLQDALKKLGYLKIDKTTNYFGTMTKNAVMSFQRAHGLSPDGSFGPASFNKMNEILSGKTSSSSTPSRGEESNRSLTIRIVSTAKQLLGRGIPYVYGGSSLSGFDCSGFTQYVYKQHGVNIPRSSVSQAATGTRISKTDLQAGDLLIFSNTYKSGPSHTGIYIGNGQFIHSSTSTKGIRLSSLNESYYSKHFSYGRRVY</sequence>
<evidence type="ECO:0000256" key="3">
    <source>
        <dbReference type="ARBA" id="ARBA00022801"/>
    </source>
</evidence>
<keyword evidence="3" id="KW-0378">Hydrolase</keyword>
<evidence type="ECO:0000259" key="7">
    <source>
        <dbReference type="PROSITE" id="PS51935"/>
    </source>
</evidence>
<organism evidence="8 9">
    <name type="scientific">Wansuia hejianensis</name>
    <dbReference type="NCBI Taxonomy" id="2763667"/>
    <lineage>
        <taxon>Bacteria</taxon>
        <taxon>Bacillati</taxon>
        <taxon>Bacillota</taxon>
        <taxon>Clostridia</taxon>
        <taxon>Lachnospirales</taxon>
        <taxon>Lachnospiraceae</taxon>
        <taxon>Wansuia</taxon>
    </lineage>
</organism>
<feature type="domain" description="NlpC/P60" evidence="7">
    <location>
        <begin position="219"/>
        <end position="344"/>
    </location>
</feature>
<comment type="caution">
    <text evidence="8">The sequence shown here is derived from an EMBL/GenBank/DDBJ whole genome shotgun (WGS) entry which is preliminary data.</text>
</comment>
<evidence type="ECO:0000256" key="5">
    <source>
        <dbReference type="SAM" id="MobiDB-lite"/>
    </source>
</evidence>
<dbReference type="Gene3D" id="3.90.1720.10">
    <property type="entry name" value="endopeptidase domain like (from Nostoc punctiforme)"/>
    <property type="match status" value="1"/>
</dbReference>
<dbReference type="Pfam" id="PF00877">
    <property type="entry name" value="NLPC_P60"/>
    <property type="match status" value="1"/>
</dbReference>
<evidence type="ECO:0000313" key="9">
    <source>
        <dbReference type="Proteomes" id="UP000601522"/>
    </source>
</evidence>
<evidence type="ECO:0000313" key="8">
    <source>
        <dbReference type="EMBL" id="MBC8591199.1"/>
    </source>
</evidence>